<dbReference type="AlphaFoldDB" id="A0AAW2YLL0"/>
<gene>
    <name evidence="2" type="ORF">AKO1_005401</name>
</gene>
<proteinExistence type="predicted"/>
<organism evidence="2 3">
    <name type="scientific">Acrasis kona</name>
    <dbReference type="NCBI Taxonomy" id="1008807"/>
    <lineage>
        <taxon>Eukaryota</taxon>
        <taxon>Discoba</taxon>
        <taxon>Heterolobosea</taxon>
        <taxon>Tetramitia</taxon>
        <taxon>Eutetramitia</taxon>
        <taxon>Acrasidae</taxon>
        <taxon>Acrasis</taxon>
    </lineage>
</organism>
<name>A0AAW2YLL0_9EUKA</name>
<comment type="caution">
    <text evidence="2">The sequence shown here is derived from an EMBL/GenBank/DDBJ whole genome shotgun (WGS) entry which is preliminary data.</text>
</comment>
<reference evidence="2 3" key="1">
    <citation type="submission" date="2024-03" db="EMBL/GenBank/DDBJ databases">
        <title>The Acrasis kona genome and developmental transcriptomes reveal deep origins of eukaryotic multicellular pathways.</title>
        <authorList>
            <person name="Sheikh S."/>
            <person name="Fu C.-J."/>
            <person name="Brown M.W."/>
            <person name="Baldauf S.L."/>
        </authorList>
    </citation>
    <scope>NUCLEOTIDE SEQUENCE [LARGE SCALE GENOMIC DNA]</scope>
    <source>
        <strain evidence="2 3">ATCC MYA-3509</strain>
    </source>
</reference>
<sequence>MSALCDEHSLLANETHLFEEYIRQDSLQTDVIQSQTARAVEMERRLDQQNSQTEYNNEAELERLQNLYIPGREQKLSALISCAKAKAKLDMAYVVQSSWQLYNAQYLQPGGDVIIRSRILQTEQKINALRNEITNLLDQPQIGLCSLFKELYHLCTVVLLQGDVDLQIEKKQLRLSILDNVLNHMVEWNSTHKMLYDCIKLQHDEYVQKSRYLFKAINTQFDITLNEYGSREQAQAFEKSQSAEVADPKNVIELVLEQCNERIRDAELEVSRMNKTCQMMVADAEDRFELVDKALFGDEEGSKNLHPRLQPTELLESLQDVKEYVDTLDLKMKKIIQDRR</sequence>
<dbReference type="EMBL" id="JAOPGA020000280">
    <property type="protein sequence ID" value="KAL0477924.1"/>
    <property type="molecule type" value="Genomic_DNA"/>
</dbReference>
<evidence type="ECO:0000313" key="3">
    <source>
        <dbReference type="Proteomes" id="UP001431209"/>
    </source>
</evidence>
<evidence type="ECO:0000256" key="1">
    <source>
        <dbReference type="SAM" id="Coils"/>
    </source>
</evidence>
<accession>A0AAW2YLL0</accession>
<dbReference type="Proteomes" id="UP001431209">
    <property type="component" value="Unassembled WGS sequence"/>
</dbReference>
<keyword evidence="1" id="KW-0175">Coiled coil</keyword>
<evidence type="ECO:0000313" key="2">
    <source>
        <dbReference type="EMBL" id="KAL0477924.1"/>
    </source>
</evidence>
<feature type="coiled-coil region" evidence="1">
    <location>
        <begin position="249"/>
        <end position="276"/>
    </location>
</feature>
<protein>
    <submittedName>
        <fullName evidence="2">Uncharacterized protein</fullName>
    </submittedName>
</protein>
<keyword evidence="3" id="KW-1185">Reference proteome</keyword>